<proteinExistence type="predicted"/>
<gene>
    <name evidence="1" type="ORF">Q8G36_03325</name>
</gene>
<dbReference type="EMBL" id="JAUUTW010000002">
    <property type="protein sequence ID" value="MDP1450091.1"/>
    <property type="molecule type" value="Genomic_DNA"/>
</dbReference>
<protein>
    <submittedName>
        <fullName evidence="1">Uncharacterized protein</fullName>
    </submittedName>
</protein>
<evidence type="ECO:0000313" key="1">
    <source>
        <dbReference type="EMBL" id="MDP1450091.1"/>
    </source>
</evidence>
<sequence length="144" mass="15812">MAGDISKIQTPTYDYEIAKLRGYYDEALSKVSRELLQLGLTNFERTQIIATQKEIKKVLAELAELASDWIATNIPVAATDGVAISLISLGLAETIGEERGIKVNKLNREFIKTAVTDTQDDLLQITQTSSARCGRRFAKTCSAS</sequence>
<dbReference type="RefSeq" id="WP_305158968.1">
    <property type="nucleotide sequence ID" value="NZ_JAUUTW010000002.1"/>
</dbReference>
<evidence type="ECO:0000313" key="2">
    <source>
        <dbReference type="Proteomes" id="UP001178275"/>
    </source>
</evidence>
<organism evidence="1 2">
    <name type="scientific">Peribacillus frigoritolerans</name>
    <dbReference type="NCBI Taxonomy" id="450367"/>
    <lineage>
        <taxon>Bacteria</taxon>
        <taxon>Bacillati</taxon>
        <taxon>Bacillota</taxon>
        <taxon>Bacilli</taxon>
        <taxon>Bacillales</taxon>
        <taxon>Bacillaceae</taxon>
        <taxon>Peribacillus</taxon>
    </lineage>
</organism>
<dbReference type="Proteomes" id="UP001178275">
    <property type="component" value="Unassembled WGS sequence"/>
</dbReference>
<dbReference type="AlphaFoldDB" id="A0AA90P0K4"/>
<reference evidence="1" key="1">
    <citation type="submission" date="2023-07" db="EMBL/GenBank/DDBJ databases">
        <title>Murine gut Bacillus species.</title>
        <authorList>
            <person name="Gutman E."/>
            <person name="Hashuel R."/>
            <person name="Litvak Y."/>
        </authorList>
    </citation>
    <scope>NUCLEOTIDE SEQUENCE</scope>
    <source>
        <strain evidence="1">RU293</strain>
    </source>
</reference>
<accession>A0AA90P0K4</accession>
<comment type="caution">
    <text evidence="1">The sequence shown here is derived from an EMBL/GenBank/DDBJ whole genome shotgun (WGS) entry which is preliminary data.</text>
</comment>
<name>A0AA90P0K4_9BACI</name>